<dbReference type="RefSeq" id="WP_241513711.1">
    <property type="nucleotide sequence ID" value="NZ_JAFEJT020000024.1"/>
</dbReference>
<gene>
    <name evidence="1" type="ORF">JS533_006930</name>
</gene>
<sequence>MTNTMISIGDEEKAPVMLDTKDVADILRTHAPEFYAESRRTFYGEVNLHPFKKHSRHTLDFVEWMFWDWLALDQRIGLSGPDEGRLGISQYDDGISPYLAFARVLHNDGRISDRQFGDMRETDETNFTSVFWIRSASAVRGTMRLEDAMNGGEYIVSTPDKSAEYDGARGGMIVTRIARVRGSWRPCAIPVYEARRPDSPQTRLAVIDAFGSYRTDFPGLVRFFYGRAKDTGLDWEDAEALLHGRTPSARSLRRSIRNAGTASFPAMP</sequence>
<keyword evidence="2" id="KW-1185">Reference proteome</keyword>
<proteinExistence type="predicted"/>
<comment type="caution">
    <text evidence="1">The sequence shown here is derived from an EMBL/GenBank/DDBJ whole genome shotgun (WGS) entry which is preliminary data.</text>
</comment>
<dbReference type="Proteomes" id="UP000710815">
    <property type="component" value="Unassembled WGS sequence"/>
</dbReference>
<evidence type="ECO:0000313" key="2">
    <source>
        <dbReference type="Proteomes" id="UP000710815"/>
    </source>
</evidence>
<accession>A0ABS9VVN5</accession>
<evidence type="ECO:0000313" key="1">
    <source>
        <dbReference type="EMBL" id="MCH9276006.1"/>
    </source>
</evidence>
<name>A0ABS9VVN5_9BIFI</name>
<protein>
    <submittedName>
        <fullName evidence="1">Uncharacterized protein</fullName>
    </submittedName>
</protein>
<reference evidence="1 2" key="2">
    <citation type="journal article" date="2021" name="Syst. Appl. Microbiol.">
        <title>Phylogenetic classification of ten novel species belonging to the genus Bifidobacterium comprising B. phasiani sp. nov., B. pongonis sp. nov., B. saguinibicoloris sp. nov., B. colobi sp. nov., B. simiiventris sp. nov., B. santillanense sp. nov., B. miconis sp. nov., B. amazonense sp. nov., B. pluvialisilvae sp. nov., and B. miconisargentati sp. nov.</title>
        <authorList>
            <person name="Lugli G.A."/>
            <person name="Calvete-Torre I."/>
            <person name="Alessandri G."/>
            <person name="Milani C."/>
            <person name="Turroni F."/>
            <person name="Laiolo P."/>
            <person name="Ossiprandi M.C."/>
            <person name="Margolles A."/>
            <person name="Ruiz L."/>
            <person name="Ventura M."/>
        </authorList>
    </citation>
    <scope>NUCLEOTIDE SEQUENCE [LARGE SCALE GENOMIC DNA]</scope>
    <source>
        <strain evidence="1 2">MA1</strain>
    </source>
</reference>
<reference evidence="1 2" key="1">
    <citation type="journal article" date="2021" name="Environ. Microbiol.">
        <title>Genetic insights into the dark matter of the mammalian gut microbiota through targeted genome reconstruction.</title>
        <authorList>
            <person name="Lugli G.A."/>
            <person name="Alessandri G."/>
            <person name="Milani C."/>
            <person name="Viappiani A."/>
            <person name="Fontana F."/>
            <person name="Tarracchini C."/>
            <person name="Mancabelli L."/>
            <person name="Argentini C."/>
            <person name="Ruiz L."/>
            <person name="Margolles A."/>
            <person name="van Sinderen D."/>
            <person name="Turroni F."/>
            <person name="Ventura M."/>
        </authorList>
    </citation>
    <scope>NUCLEOTIDE SEQUENCE [LARGE SCALE GENOMIC DNA]</scope>
    <source>
        <strain evidence="1 2">MA1</strain>
    </source>
</reference>
<dbReference type="EMBL" id="JAFEJT020000024">
    <property type="protein sequence ID" value="MCH9276006.1"/>
    <property type="molecule type" value="Genomic_DNA"/>
</dbReference>
<organism evidence="1 2">
    <name type="scientific">Bifidobacterium amazonense</name>
    <dbReference type="NCBI Taxonomy" id="2809027"/>
    <lineage>
        <taxon>Bacteria</taxon>
        <taxon>Bacillati</taxon>
        <taxon>Actinomycetota</taxon>
        <taxon>Actinomycetes</taxon>
        <taxon>Bifidobacteriales</taxon>
        <taxon>Bifidobacteriaceae</taxon>
        <taxon>Bifidobacterium</taxon>
    </lineage>
</organism>